<evidence type="ECO:0000313" key="14">
    <source>
        <dbReference type="Proteomes" id="UP000681610"/>
    </source>
</evidence>
<comment type="caution">
    <text evidence="13">The sequence shown here is derived from an EMBL/GenBank/DDBJ whole genome shotgun (WGS) entry which is preliminary data.</text>
</comment>
<dbReference type="PRINTS" id="PR00417">
    <property type="entry name" value="PRTPISMRASEI"/>
</dbReference>
<evidence type="ECO:0000256" key="5">
    <source>
        <dbReference type="ARBA" id="ARBA00023125"/>
    </source>
</evidence>
<comment type="catalytic activity">
    <reaction evidence="1">
        <text>ATP-independent breakage of single-stranded DNA, followed by passage and rejoining.</text>
        <dbReference type="EC" id="5.6.2.1"/>
    </reaction>
</comment>
<dbReference type="Gene3D" id="2.70.20.10">
    <property type="entry name" value="Topoisomerase I, domain 3"/>
    <property type="match status" value="1"/>
</dbReference>
<sequence length="713" mass="80579">MQKTLILAEKPSQLREYVKALGGFTQKGDYYESDRYIASSALGHLIELAEDTAYRPEGKWDKSYLPLVPPLNSYVYEPKRNDEGRQAHLKKLAQLFNNPNIAMIYVATDSDREGELIFRYIYHYFNCKLPYKRVWLSALDDSEIRQAFAAPKYTQGDPFLENLSESAYARAITDWLIGANATQAATLQLGGGKLLSIGRVQTAILKIVAERYLKNKSHQKSYTYKLLTHHSYNGVAYTAESPIYESKAQAEQLLSSLASAHNFVSYQKKTERKNPPLLHTLDSLTIVANKLYKYTAAEVLASAQRLYEGKLTSYPRTEDAYITEEGYNKLKGILPNLVNQCLNITDFVFPTSLPASVNGAKITGSHDALVPTGQTNGIENLNQQDQRIYALILHRCLESFSEAAVYEKGVYEFENQGTPFKTYTSNLVQEGWKKYSPKVKVATADEDDSEEDTNFILQLPYKQGDKVTIEKKNLKEIESKPPAIYTPASLTADLCNLSKFLQEQSPEVYAELQKEFDLKGLEIGTKGTRPGIIEILVNTRKYIAFEKNKYIPTELGLQFYNAIKNLEVVNVAQTARLEYQLKQVADGKVSITEYYNRLSDYVKSTVTQIFSLQSAITASTHKGLGTCPLCKKGQIVEYPKSYGCTEFKNGCKYTIWKEIAHKKLTPKNVEDLLQKGKTSLIKGFKSKTGSDFEAHLVLDKELKIVFEFNNKKK</sequence>
<name>A0ABS3PUB2_9FLAO</name>
<dbReference type="PROSITE" id="PS52039">
    <property type="entry name" value="TOPO_IA_2"/>
    <property type="match status" value="1"/>
</dbReference>
<gene>
    <name evidence="13" type="ORF">J4N46_00350</name>
</gene>
<dbReference type="InterPro" id="IPR013824">
    <property type="entry name" value="Topo_IA_cen_sub1"/>
</dbReference>
<protein>
    <recommendedName>
        <fullName evidence="3">DNA topoisomerase</fullName>
        <ecNumber evidence="3">5.6.2.1</ecNumber>
    </recommendedName>
    <alternativeName>
        <fullName evidence="10">Omega-protein</fullName>
    </alternativeName>
    <alternativeName>
        <fullName evidence="9">Relaxing enzyme</fullName>
    </alternativeName>
    <alternativeName>
        <fullName evidence="7">Swivelase</fullName>
    </alternativeName>
    <alternativeName>
        <fullName evidence="8">Untwisting enzyme</fullName>
    </alternativeName>
</protein>
<dbReference type="PROSITE" id="PS00396">
    <property type="entry name" value="TOPO_IA_1"/>
    <property type="match status" value="1"/>
</dbReference>
<dbReference type="SUPFAM" id="SSF56712">
    <property type="entry name" value="Prokaryotic type I DNA topoisomerase"/>
    <property type="match status" value="1"/>
</dbReference>
<dbReference type="PROSITE" id="PS50880">
    <property type="entry name" value="TOPRIM"/>
    <property type="match status" value="1"/>
</dbReference>
<evidence type="ECO:0000313" key="13">
    <source>
        <dbReference type="EMBL" id="MBO1882920.1"/>
    </source>
</evidence>
<evidence type="ECO:0000256" key="9">
    <source>
        <dbReference type="ARBA" id="ARBA00032235"/>
    </source>
</evidence>
<dbReference type="InterPro" id="IPR025589">
    <property type="entry name" value="Toprim_C_rpt"/>
</dbReference>
<evidence type="ECO:0000259" key="12">
    <source>
        <dbReference type="PROSITE" id="PS52039"/>
    </source>
</evidence>
<dbReference type="EMBL" id="JAGDYP010000001">
    <property type="protein sequence ID" value="MBO1882920.1"/>
    <property type="molecule type" value="Genomic_DNA"/>
</dbReference>
<dbReference type="Proteomes" id="UP000681610">
    <property type="component" value="Unassembled WGS sequence"/>
</dbReference>
<dbReference type="InterPro" id="IPR023406">
    <property type="entry name" value="Topo_IA_AS"/>
</dbReference>
<dbReference type="SMART" id="SM00437">
    <property type="entry name" value="TOP1Ac"/>
    <property type="match status" value="1"/>
</dbReference>
<reference evidence="13 14" key="1">
    <citation type="submission" date="2021-03" db="EMBL/GenBank/DDBJ databases">
        <title>Isolation and description of Capnocytophaga bilenii sp. nov., a novel Capnocytophaga species, isolated from a gingivitis subject.</title>
        <authorList>
            <person name="Antezack A."/>
            <person name="Monnet-Corti V."/>
            <person name="La Scola B."/>
        </authorList>
    </citation>
    <scope>NUCLEOTIDE SEQUENCE [LARGE SCALE GENOMIC DNA]</scope>
    <source>
        <strain evidence="13 14">Marseille-Q4570</strain>
    </source>
</reference>
<dbReference type="Pfam" id="PF01131">
    <property type="entry name" value="Topoisom_bac"/>
    <property type="match status" value="1"/>
</dbReference>
<dbReference type="Pfam" id="PF01751">
    <property type="entry name" value="Toprim"/>
    <property type="match status" value="1"/>
</dbReference>
<dbReference type="InterPro" id="IPR003601">
    <property type="entry name" value="Topo_IA_2"/>
</dbReference>
<dbReference type="SMART" id="SM00436">
    <property type="entry name" value="TOP1Bc"/>
    <property type="match status" value="1"/>
</dbReference>
<evidence type="ECO:0000256" key="4">
    <source>
        <dbReference type="ARBA" id="ARBA00023029"/>
    </source>
</evidence>
<evidence type="ECO:0000256" key="10">
    <source>
        <dbReference type="ARBA" id="ARBA00032877"/>
    </source>
</evidence>
<evidence type="ECO:0000256" key="3">
    <source>
        <dbReference type="ARBA" id="ARBA00012891"/>
    </source>
</evidence>
<dbReference type="RefSeq" id="WP_208057411.1">
    <property type="nucleotide sequence ID" value="NZ_JAGDYP010000001.1"/>
</dbReference>
<evidence type="ECO:0000256" key="2">
    <source>
        <dbReference type="ARBA" id="ARBA00009446"/>
    </source>
</evidence>
<feature type="domain" description="Toprim" evidence="11">
    <location>
        <begin position="3"/>
        <end position="140"/>
    </location>
</feature>
<dbReference type="Gene3D" id="3.40.50.140">
    <property type="match status" value="1"/>
</dbReference>
<comment type="similarity">
    <text evidence="2">Belongs to the type IA topoisomerase family.</text>
</comment>
<evidence type="ECO:0000259" key="11">
    <source>
        <dbReference type="PROSITE" id="PS50880"/>
    </source>
</evidence>
<dbReference type="PANTHER" id="PTHR11390">
    <property type="entry name" value="PROKARYOTIC DNA TOPOISOMERASE"/>
    <property type="match status" value="1"/>
</dbReference>
<dbReference type="CDD" id="cd03362">
    <property type="entry name" value="TOPRIM_TopoIA_TopoIII"/>
    <property type="match status" value="1"/>
</dbReference>
<evidence type="ECO:0000256" key="7">
    <source>
        <dbReference type="ARBA" id="ARBA00030003"/>
    </source>
</evidence>
<dbReference type="Gene3D" id="1.10.460.10">
    <property type="entry name" value="Topoisomerase I, domain 2"/>
    <property type="match status" value="1"/>
</dbReference>
<feature type="domain" description="Topo IA-type catalytic" evidence="12">
    <location>
        <begin position="160"/>
        <end position="606"/>
    </location>
</feature>
<keyword evidence="14" id="KW-1185">Reference proteome</keyword>
<evidence type="ECO:0000256" key="6">
    <source>
        <dbReference type="ARBA" id="ARBA00023235"/>
    </source>
</evidence>
<dbReference type="InterPro" id="IPR013497">
    <property type="entry name" value="Topo_IA_cen"/>
</dbReference>
<dbReference type="InterPro" id="IPR013826">
    <property type="entry name" value="Topo_IA_cen_sub3"/>
</dbReference>
<accession>A0ABS3PUB2</accession>
<dbReference type="InterPro" id="IPR000380">
    <property type="entry name" value="Topo_IA"/>
</dbReference>
<evidence type="ECO:0000256" key="1">
    <source>
        <dbReference type="ARBA" id="ARBA00000213"/>
    </source>
</evidence>
<organism evidence="13 14">
    <name type="scientific">Capnocytophaga bilenii</name>
    <dbReference type="NCBI Taxonomy" id="2819369"/>
    <lineage>
        <taxon>Bacteria</taxon>
        <taxon>Pseudomonadati</taxon>
        <taxon>Bacteroidota</taxon>
        <taxon>Flavobacteriia</taxon>
        <taxon>Flavobacteriales</taxon>
        <taxon>Flavobacteriaceae</taxon>
        <taxon>Capnocytophaga</taxon>
    </lineage>
</organism>
<evidence type="ECO:0000256" key="8">
    <source>
        <dbReference type="ARBA" id="ARBA00031985"/>
    </source>
</evidence>
<proteinExistence type="inferred from homology"/>
<dbReference type="Gene3D" id="1.10.290.10">
    <property type="entry name" value="Topoisomerase I, domain 4"/>
    <property type="match status" value="1"/>
</dbReference>
<dbReference type="InterPro" id="IPR003602">
    <property type="entry name" value="Topo_IA_DNA-bd_dom"/>
</dbReference>
<keyword evidence="4" id="KW-0799">Topoisomerase</keyword>
<dbReference type="InterPro" id="IPR013825">
    <property type="entry name" value="Topo_IA_cen_sub2"/>
</dbReference>
<dbReference type="Pfam" id="PF13342">
    <property type="entry name" value="Toprim_Crpt"/>
    <property type="match status" value="1"/>
</dbReference>
<dbReference type="SMART" id="SM00493">
    <property type="entry name" value="TOPRIM"/>
    <property type="match status" value="1"/>
</dbReference>
<dbReference type="EC" id="5.6.2.1" evidence="3"/>
<dbReference type="InterPro" id="IPR006171">
    <property type="entry name" value="TOPRIM_dom"/>
</dbReference>
<dbReference type="InterPro" id="IPR023405">
    <property type="entry name" value="Topo_IA_core_domain"/>
</dbReference>
<dbReference type="InterPro" id="IPR034144">
    <property type="entry name" value="TOPRIM_TopoIII"/>
</dbReference>
<keyword evidence="5" id="KW-0238">DNA-binding</keyword>
<dbReference type="PANTHER" id="PTHR11390:SF21">
    <property type="entry name" value="DNA TOPOISOMERASE 3-ALPHA"/>
    <property type="match status" value="1"/>
</dbReference>
<keyword evidence="6" id="KW-0413">Isomerase</keyword>